<dbReference type="PROSITE" id="PS51198">
    <property type="entry name" value="UVRD_HELICASE_ATP_BIND"/>
    <property type="match status" value="1"/>
</dbReference>
<dbReference type="GO" id="GO:0000724">
    <property type="term" value="P:double-strand break repair via homologous recombination"/>
    <property type="evidence" value="ECO:0007669"/>
    <property type="project" value="UniProtKB-UniRule"/>
</dbReference>
<evidence type="ECO:0000256" key="13">
    <source>
        <dbReference type="HAMAP-Rule" id="MF_01451"/>
    </source>
</evidence>
<comment type="cofactor">
    <cofactor evidence="13">
        <name>Mg(2+)</name>
        <dbReference type="ChEBI" id="CHEBI:18420"/>
    </cofactor>
</comment>
<dbReference type="RefSeq" id="WP_056957268.1">
    <property type="nucleotide sequence ID" value="NZ_AZFT01000043.1"/>
</dbReference>
<keyword evidence="15" id="KW-0175">Coiled coil</keyword>
<dbReference type="InterPro" id="IPR038726">
    <property type="entry name" value="PDDEXK_AddAB-type"/>
</dbReference>
<evidence type="ECO:0000256" key="3">
    <source>
        <dbReference type="ARBA" id="ARBA00022763"/>
    </source>
</evidence>
<dbReference type="EC" id="5.6.2.4" evidence="13"/>
<comment type="caution">
    <text evidence="18">The sequence shown here is derived from an EMBL/GenBank/DDBJ whole genome shotgun (WGS) entry which is preliminary data.</text>
</comment>
<evidence type="ECO:0000256" key="8">
    <source>
        <dbReference type="ARBA" id="ARBA00023125"/>
    </source>
</evidence>
<evidence type="ECO:0000256" key="9">
    <source>
        <dbReference type="ARBA" id="ARBA00023204"/>
    </source>
</evidence>
<evidence type="ECO:0000256" key="11">
    <source>
        <dbReference type="ARBA" id="ARBA00034617"/>
    </source>
</evidence>
<keyword evidence="2 13" id="KW-0547">Nucleotide-binding</keyword>
<dbReference type="PANTHER" id="PTHR11070:SF48">
    <property type="entry name" value="ATP-DEPENDENT HELICASE_NUCLEASE SUBUNIT A"/>
    <property type="match status" value="1"/>
</dbReference>
<comment type="subunit">
    <text evidence="13">Heterodimer of AddA and AddB/RexB.</text>
</comment>
<dbReference type="GO" id="GO:0033202">
    <property type="term" value="C:DNA helicase complex"/>
    <property type="evidence" value="ECO:0007669"/>
    <property type="project" value="TreeGrafter"/>
</dbReference>
<dbReference type="STRING" id="1423724.FC32_GL000183"/>
<dbReference type="SUPFAM" id="SSF52980">
    <property type="entry name" value="Restriction endonuclease-like"/>
    <property type="match status" value="1"/>
</dbReference>
<dbReference type="HAMAP" id="MF_01451">
    <property type="entry name" value="AddA"/>
    <property type="match status" value="1"/>
</dbReference>
<proteinExistence type="inferred from homology"/>
<dbReference type="Gene3D" id="3.40.50.300">
    <property type="entry name" value="P-loop containing nucleotide triphosphate hydrolases"/>
    <property type="match status" value="4"/>
</dbReference>
<feature type="domain" description="UvrD-like helicase C-terminal" evidence="17">
    <location>
        <begin position="519"/>
        <end position="812"/>
    </location>
</feature>
<dbReference type="GO" id="GO:0043138">
    <property type="term" value="F:3'-5' DNA helicase activity"/>
    <property type="evidence" value="ECO:0007669"/>
    <property type="project" value="UniProtKB-UniRule"/>
</dbReference>
<name>A0A0R1U2J3_9LACO</name>
<protein>
    <recommendedName>
        <fullName evidence="13">ATP-dependent helicase/nuclease subunit A</fullName>
        <ecNumber evidence="13">3.1.-.-</ecNumber>
        <ecNumber evidence="13">5.6.2.4</ecNumber>
    </recommendedName>
    <alternativeName>
        <fullName evidence="13">ATP-dependent helicase/nuclease AddA</fullName>
    </alternativeName>
    <alternativeName>
        <fullName evidence="13">DNA 3'-5' helicase AddA</fullName>
    </alternativeName>
</protein>
<dbReference type="CDD" id="cd17932">
    <property type="entry name" value="DEXQc_UvrD"/>
    <property type="match status" value="1"/>
</dbReference>
<comment type="similarity">
    <text evidence="13">Belongs to the helicase family. AddA subfamily.</text>
</comment>
<dbReference type="InterPro" id="IPR014017">
    <property type="entry name" value="DNA_helicase_UvrD-like_C"/>
</dbReference>
<feature type="coiled-coil region" evidence="15">
    <location>
        <begin position="55"/>
        <end position="86"/>
    </location>
</feature>
<dbReference type="AlphaFoldDB" id="A0A0R1U2J3"/>
<keyword evidence="6 13" id="KW-0269">Exonuclease</keyword>
<evidence type="ECO:0000256" key="6">
    <source>
        <dbReference type="ARBA" id="ARBA00022839"/>
    </source>
</evidence>
<evidence type="ECO:0000256" key="12">
    <source>
        <dbReference type="ARBA" id="ARBA00048988"/>
    </source>
</evidence>
<dbReference type="NCBIfam" id="TIGR02785">
    <property type="entry name" value="addA_Gpos"/>
    <property type="match status" value="1"/>
</dbReference>
<keyword evidence="7 13" id="KW-0067">ATP-binding</keyword>
<sequence>MAEITFTKGQEQAIHDEGKNILVAASAGSGKTRVLVERVIEKIKANTSVEELLILTFTEAAAREMKERIQAAIRQAIQQEDDSEKKRFYLQQLTKLNIADISTIDAFCLRIVKNYYYVVGLDPEFRLLTDETERILLRESVWDDLREELYGKEDELFEQLTLNFSNDRSDDGLTELIMELFDFANVNPDPKQWIRDLAKNYQLKDGNLEQSAFYQKSFLPFVAEKLNQASEQLKQALAILADAPNENGKLDKLEALYVAEAEMLTELKDSLASFNSYDELQQALKAVTFKRAPGARLEEDQKPYKDQAAALRTVAKETVEELFYKYFINTRAELLTLFSKAEKLTNKAGEVLLKFMQRYQSEKRRRHVLEFSDLEHLTLQILRQKDDTNVSELLKERYQEIMVDEYQDTNQLQEAILTTLARDNMFMVGDVKQSIYAFRLADPTLFLHKYHEFAKADHPDERIILAENFRSAENITATTNFIFTQIMDKRIGEMDYDKSAQLVYGLGKNHPIVEEMSTEIMLYTSENDPKQVKEQPIKMRWDEGEELAPDFEVNSSTEGQLALVAKRIKELCEQGYEIYDRNLKQIRPVTYGDIAILSETRTNHLLLSEELKKREIPFYIQKSQNYFQTTELRIMLALLALIDNPYQDIELVAVLRSPIVGLKENELAYLRINAKSGAYYQAVEKFYHRSKDELKEPFEEALHEKITHFMQQLTHFRDLAHKDELSNLILAIYEETGFLDYVGGMPGGSQRQANLHALYERAAMYEKSSFKGLFQFIGFIKKMQSKNDDLAEATLQTSEDTVNIMTIHGSKGLEFPIVFLIDATKKFNQRSLNKKYLLSEKDGLALTYLDPVKRIEHETLQKNIAKNTAKMKGAAEKMRLLYVALTRAQEKLIIVGGYPTKEDALKVLNRGKGPNTLLDDEVRANANCFLDWILPAVARHPAVRRACELETSLADLVIESNAEIELEFLSYIDIVTELDLPKFDLSAWLERQIELKKDLSAKTIQKIDEILAGKYQYQGATKTAAYQAVSELKRLFDDPDLEQMAKITPELRQANRQTSDFAMPRFMVQETKVSPAAIGTAVHLLLQKLDLTTPPTLERLKELLERLVADQVITPEVADKIDLAQVFGFYETPLGKQVVANQKSLRRELPFSMVLPAGNVFANLDETVTDPILVHGIMDGYYVNEDDEVVLFDYKTDKIINGDVEAIKERYYGQLQLYQKALEQILQKPVAHKYLYLFDNQQAIEL</sequence>
<dbReference type="Gene3D" id="3.90.320.10">
    <property type="match status" value="1"/>
</dbReference>
<dbReference type="Pfam" id="PF13361">
    <property type="entry name" value="UvrD_C"/>
    <property type="match status" value="1"/>
</dbReference>
<dbReference type="GO" id="GO:0005829">
    <property type="term" value="C:cytosol"/>
    <property type="evidence" value="ECO:0007669"/>
    <property type="project" value="TreeGrafter"/>
</dbReference>
<dbReference type="InterPro" id="IPR011335">
    <property type="entry name" value="Restrct_endonuc-II-like"/>
</dbReference>
<dbReference type="InterPro" id="IPR027417">
    <property type="entry name" value="P-loop_NTPase"/>
</dbReference>
<keyword evidence="3 13" id="KW-0227">DNA damage</keyword>
<evidence type="ECO:0000259" key="17">
    <source>
        <dbReference type="PROSITE" id="PS51217"/>
    </source>
</evidence>
<dbReference type="Proteomes" id="UP000051324">
    <property type="component" value="Unassembled WGS sequence"/>
</dbReference>
<evidence type="ECO:0000256" key="10">
    <source>
        <dbReference type="ARBA" id="ARBA00023235"/>
    </source>
</evidence>
<keyword evidence="19" id="KW-1185">Reference proteome</keyword>
<organism evidence="18 19">
    <name type="scientific">Ligilactobacillus apodemi DSM 16634 = JCM 16172</name>
    <dbReference type="NCBI Taxonomy" id="1423724"/>
    <lineage>
        <taxon>Bacteria</taxon>
        <taxon>Bacillati</taxon>
        <taxon>Bacillota</taxon>
        <taxon>Bacilli</taxon>
        <taxon>Lactobacillales</taxon>
        <taxon>Lactobacillaceae</taxon>
        <taxon>Ligilactobacillus</taxon>
    </lineage>
</organism>
<dbReference type="InterPro" id="IPR014152">
    <property type="entry name" value="AddA"/>
</dbReference>
<evidence type="ECO:0000256" key="4">
    <source>
        <dbReference type="ARBA" id="ARBA00022801"/>
    </source>
</evidence>
<comment type="function">
    <text evidence="13">The heterodimer acts as both an ATP-dependent DNA helicase and an ATP-dependent, dual-direction single-stranded exonuclease. Recognizes the chi site generating a DNA molecule suitable for the initiation of homologous recombination. The AddA nuclease domain is required for chi fragment generation; this subunit has the helicase and 3' -&gt; 5' nuclease activities.</text>
</comment>
<evidence type="ECO:0000256" key="15">
    <source>
        <dbReference type="SAM" id="Coils"/>
    </source>
</evidence>
<keyword evidence="8 13" id="KW-0238">DNA-binding</keyword>
<dbReference type="Gene3D" id="1.10.274.50">
    <property type="match status" value="1"/>
</dbReference>
<evidence type="ECO:0000313" key="18">
    <source>
        <dbReference type="EMBL" id="KRL85138.1"/>
    </source>
</evidence>
<accession>A0A0R1U2J3</accession>
<dbReference type="eggNOG" id="COG1074">
    <property type="taxonomic scope" value="Bacteria"/>
</dbReference>
<keyword evidence="10 13" id="KW-0413">Isomerase</keyword>
<dbReference type="GO" id="GO:0008408">
    <property type="term" value="F:3'-5' exonuclease activity"/>
    <property type="evidence" value="ECO:0007669"/>
    <property type="project" value="UniProtKB-UniRule"/>
</dbReference>
<feature type="binding site" evidence="14">
    <location>
        <begin position="25"/>
        <end position="32"/>
    </location>
    <ligand>
        <name>ATP</name>
        <dbReference type="ChEBI" id="CHEBI:30616"/>
    </ligand>
</feature>
<evidence type="ECO:0000256" key="5">
    <source>
        <dbReference type="ARBA" id="ARBA00022806"/>
    </source>
</evidence>
<dbReference type="PANTHER" id="PTHR11070">
    <property type="entry name" value="UVRD / RECB / PCRA DNA HELICASE FAMILY MEMBER"/>
    <property type="match status" value="1"/>
</dbReference>
<evidence type="ECO:0000313" key="19">
    <source>
        <dbReference type="Proteomes" id="UP000051324"/>
    </source>
</evidence>
<evidence type="ECO:0000256" key="2">
    <source>
        <dbReference type="ARBA" id="ARBA00022741"/>
    </source>
</evidence>
<dbReference type="PATRIC" id="fig|1423724.4.peg.191"/>
<comment type="catalytic activity">
    <reaction evidence="12 13">
        <text>ATP + H2O = ADP + phosphate + H(+)</text>
        <dbReference type="Rhea" id="RHEA:13065"/>
        <dbReference type="ChEBI" id="CHEBI:15377"/>
        <dbReference type="ChEBI" id="CHEBI:15378"/>
        <dbReference type="ChEBI" id="CHEBI:30616"/>
        <dbReference type="ChEBI" id="CHEBI:43474"/>
        <dbReference type="ChEBI" id="CHEBI:456216"/>
        <dbReference type="EC" id="5.6.2.4"/>
    </reaction>
</comment>
<keyword evidence="4 13" id="KW-0378">Hydrolase</keyword>
<keyword evidence="1 13" id="KW-0540">Nuclease</keyword>
<keyword evidence="5 13" id="KW-0347">Helicase</keyword>
<evidence type="ECO:0000259" key="16">
    <source>
        <dbReference type="PROSITE" id="PS51198"/>
    </source>
</evidence>
<dbReference type="InterPro" id="IPR000212">
    <property type="entry name" value="DNA_helicase_UvrD/REP"/>
</dbReference>
<comment type="catalytic activity">
    <reaction evidence="11 13">
        <text>Couples ATP hydrolysis with the unwinding of duplex DNA by translocating in the 3'-5' direction.</text>
        <dbReference type="EC" id="5.6.2.4"/>
    </reaction>
</comment>
<dbReference type="GO" id="GO:0003690">
    <property type="term" value="F:double-stranded DNA binding"/>
    <property type="evidence" value="ECO:0007669"/>
    <property type="project" value="UniProtKB-UniRule"/>
</dbReference>
<keyword evidence="9 13" id="KW-0234">DNA repair</keyword>
<dbReference type="Pfam" id="PF12705">
    <property type="entry name" value="PDDEXK_1"/>
    <property type="match status" value="1"/>
</dbReference>
<evidence type="ECO:0000256" key="7">
    <source>
        <dbReference type="ARBA" id="ARBA00022840"/>
    </source>
</evidence>
<evidence type="ECO:0000256" key="1">
    <source>
        <dbReference type="ARBA" id="ARBA00022722"/>
    </source>
</evidence>
<dbReference type="PROSITE" id="PS51217">
    <property type="entry name" value="UVRD_HELICASE_CTER"/>
    <property type="match status" value="1"/>
</dbReference>
<dbReference type="SUPFAM" id="SSF52540">
    <property type="entry name" value="P-loop containing nucleoside triphosphate hydrolases"/>
    <property type="match status" value="1"/>
</dbReference>
<dbReference type="EMBL" id="AZFT01000043">
    <property type="protein sequence ID" value="KRL85138.1"/>
    <property type="molecule type" value="Genomic_DNA"/>
</dbReference>
<dbReference type="Pfam" id="PF00580">
    <property type="entry name" value="UvrD-helicase"/>
    <property type="match status" value="1"/>
</dbReference>
<dbReference type="InterPro" id="IPR011604">
    <property type="entry name" value="PDDEXK-like_dom_sf"/>
</dbReference>
<feature type="domain" description="UvrD-like helicase ATP-binding" evidence="16">
    <location>
        <begin position="4"/>
        <end position="472"/>
    </location>
</feature>
<dbReference type="GO" id="GO:0016887">
    <property type="term" value="F:ATP hydrolysis activity"/>
    <property type="evidence" value="ECO:0007669"/>
    <property type="project" value="RHEA"/>
</dbReference>
<dbReference type="InterPro" id="IPR014016">
    <property type="entry name" value="UvrD-like_ATP-bd"/>
</dbReference>
<reference evidence="18 19" key="1">
    <citation type="journal article" date="2015" name="Genome Announc.">
        <title>Expanding the biotechnology potential of lactobacilli through comparative genomics of 213 strains and associated genera.</title>
        <authorList>
            <person name="Sun Z."/>
            <person name="Harris H.M."/>
            <person name="McCann A."/>
            <person name="Guo C."/>
            <person name="Argimon S."/>
            <person name="Zhang W."/>
            <person name="Yang X."/>
            <person name="Jeffery I.B."/>
            <person name="Cooney J.C."/>
            <person name="Kagawa T.F."/>
            <person name="Liu W."/>
            <person name="Song Y."/>
            <person name="Salvetti E."/>
            <person name="Wrobel A."/>
            <person name="Rasinkangas P."/>
            <person name="Parkhill J."/>
            <person name="Rea M.C."/>
            <person name="O'Sullivan O."/>
            <person name="Ritari J."/>
            <person name="Douillard F.P."/>
            <person name="Paul Ross R."/>
            <person name="Yang R."/>
            <person name="Briner A.E."/>
            <person name="Felis G.E."/>
            <person name="de Vos W.M."/>
            <person name="Barrangou R."/>
            <person name="Klaenhammer T.R."/>
            <person name="Caufield P.W."/>
            <person name="Cui Y."/>
            <person name="Zhang H."/>
            <person name="O'Toole P.W."/>
        </authorList>
    </citation>
    <scope>NUCLEOTIDE SEQUENCE [LARGE SCALE GENOMIC DNA]</scope>
    <source>
        <strain evidence="18 19">DSM 16634</strain>
    </source>
</reference>
<evidence type="ECO:0000256" key="14">
    <source>
        <dbReference type="PROSITE-ProRule" id="PRU00560"/>
    </source>
</evidence>
<dbReference type="EC" id="3.1.-.-" evidence="13"/>
<gene>
    <name evidence="13" type="primary">addA</name>
    <name evidence="18" type="ORF">FC32_GL000183</name>
</gene>
<dbReference type="GO" id="GO:0005524">
    <property type="term" value="F:ATP binding"/>
    <property type="evidence" value="ECO:0007669"/>
    <property type="project" value="UniProtKB-UniRule"/>
</dbReference>